<evidence type="ECO:0000256" key="5">
    <source>
        <dbReference type="ARBA" id="ARBA00023136"/>
    </source>
</evidence>
<dbReference type="Gene3D" id="1.20.1250.20">
    <property type="entry name" value="MFS general substrate transporter like domains"/>
    <property type="match status" value="1"/>
</dbReference>
<accession>A0A812EHF9</accession>
<keyword evidence="9" id="KW-1185">Reference proteome</keyword>
<dbReference type="Proteomes" id="UP000597762">
    <property type="component" value="Unassembled WGS sequence"/>
</dbReference>
<dbReference type="InterPro" id="IPR020846">
    <property type="entry name" value="MFS_dom"/>
</dbReference>
<reference evidence="8" key="1">
    <citation type="submission" date="2021-01" db="EMBL/GenBank/DDBJ databases">
        <authorList>
            <person name="Li R."/>
            <person name="Bekaert M."/>
        </authorList>
    </citation>
    <scope>NUCLEOTIDE SEQUENCE</scope>
    <source>
        <strain evidence="8">Farmed</strain>
    </source>
</reference>
<sequence>MSAAFITRTTKNNHAVSVFPVYIVGFMDLLGVSMILPLIGTHVKEMGASPTMVGMIESVYGALQLFSSPVIGKWSDVAGRRLSLILCLICSAFGYCLLGFASSIMVLFLARIPSGIFKHSLNICKSYIADVVPASEQSSVLGWFNAASNIGFILGPTIGGHIAEHPEGFFLIANLAGLIFITNAVIVWLLLPTTHRSAPKGLMRLDSIISPKKLTSDEIQFHPIAFFQYLQKIHWAKLWDMFIIRFLLGFSIILFRSNFGLMLKTRFDVSPVTNGYLISFTGTVSTICSSLVGYLTKFYKDEAKLFLHMSLLQVFILLFLGLCQSLTIFIVYLGLLSVASSVMRATGTQLLLQRGSPHEGSGTLMGLSQSFMSIARMISPFIAGILMEINITLPAYFGAIATLLASIFIIIYPQDLRLPSALKINKKIN</sequence>
<dbReference type="PROSITE" id="PS50850">
    <property type="entry name" value="MFS"/>
    <property type="match status" value="1"/>
</dbReference>
<dbReference type="GO" id="GO:0022857">
    <property type="term" value="F:transmembrane transporter activity"/>
    <property type="evidence" value="ECO:0007669"/>
    <property type="project" value="InterPro"/>
</dbReference>
<evidence type="ECO:0000256" key="4">
    <source>
        <dbReference type="ARBA" id="ARBA00022989"/>
    </source>
</evidence>
<keyword evidence="5 6" id="KW-0472">Membrane</keyword>
<feature type="transmembrane region" description="Helical" evidence="6">
    <location>
        <begin position="84"/>
        <end position="110"/>
    </location>
</feature>
<feature type="domain" description="Major facilitator superfamily (MFS) profile" evidence="7">
    <location>
        <begin position="17"/>
        <end position="417"/>
    </location>
</feature>
<dbReference type="GO" id="GO:0016020">
    <property type="term" value="C:membrane"/>
    <property type="evidence" value="ECO:0007669"/>
    <property type="project" value="UniProtKB-SubCell"/>
</dbReference>
<dbReference type="InterPro" id="IPR011701">
    <property type="entry name" value="MFS"/>
</dbReference>
<evidence type="ECO:0000313" key="8">
    <source>
        <dbReference type="EMBL" id="CAE1321149.1"/>
    </source>
</evidence>
<name>A0A812EHF9_ACAPH</name>
<keyword evidence="3 6" id="KW-0812">Transmembrane</keyword>
<keyword evidence="2" id="KW-0813">Transport</keyword>
<keyword evidence="4 6" id="KW-1133">Transmembrane helix</keyword>
<evidence type="ECO:0000256" key="1">
    <source>
        <dbReference type="ARBA" id="ARBA00004141"/>
    </source>
</evidence>
<comment type="subcellular location">
    <subcellularLocation>
        <location evidence="1">Membrane</location>
        <topology evidence="1">Multi-pass membrane protein</topology>
    </subcellularLocation>
</comment>
<proteinExistence type="predicted"/>
<dbReference type="SUPFAM" id="SSF103473">
    <property type="entry name" value="MFS general substrate transporter"/>
    <property type="match status" value="1"/>
</dbReference>
<gene>
    <name evidence="8" type="ORF">SPHA_71294</name>
</gene>
<dbReference type="OrthoDB" id="10262656at2759"/>
<dbReference type="AlphaFoldDB" id="A0A812EHF9"/>
<evidence type="ECO:0000256" key="6">
    <source>
        <dbReference type="SAM" id="Phobius"/>
    </source>
</evidence>
<dbReference type="Pfam" id="PF07690">
    <property type="entry name" value="MFS_1"/>
    <property type="match status" value="1"/>
</dbReference>
<feature type="transmembrane region" description="Helical" evidence="6">
    <location>
        <begin position="393"/>
        <end position="413"/>
    </location>
</feature>
<feature type="transmembrane region" description="Helical" evidence="6">
    <location>
        <begin position="169"/>
        <end position="191"/>
    </location>
</feature>
<dbReference type="InterPro" id="IPR036259">
    <property type="entry name" value="MFS_trans_sf"/>
</dbReference>
<dbReference type="PANTHER" id="PTHR23504:SF14">
    <property type="entry name" value="MAJOR FACILITATOR SUPERFAMILY DOMAIN-CONTAINING PROTEIN 9"/>
    <property type="match status" value="1"/>
</dbReference>
<feature type="transmembrane region" description="Helical" evidence="6">
    <location>
        <begin position="275"/>
        <end position="296"/>
    </location>
</feature>
<evidence type="ECO:0000313" key="9">
    <source>
        <dbReference type="Proteomes" id="UP000597762"/>
    </source>
</evidence>
<dbReference type="PRINTS" id="PR01035">
    <property type="entry name" value="TCRTETA"/>
</dbReference>
<dbReference type="PANTHER" id="PTHR23504">
    <property type="entry name" value="MAJOR FACILITATOR SUPERFAMILY DOMAIN-CONTAINING PROTEIN 10"/>
    <property type="match status" value="1"/>
</dbReference>
<evidence type="ECO:0000256" key="2">
    <source>
        <dbReference type="ARBA" id="ARBA00022448"/>
    </source>
</evidence>
<comment type="caution">
    <text evidence="8">The sequence shown here is derived from an EMBL/GenBank/DDBJ whole genome shotgun (WGS) entry which is preliminary data.</text>
</comment>
<protein>
    <recommendedName>
        <fullName evidence="7">Major facilitator superfamily (MFS) profile domain-containing protein</fullName>
    </recommendedName>
</protein>
<evidence type="ECO:0000256" key="3">
    <source>
        <dbReference type="ARBA" id="ARBA00022692"/>
    </source>
</evidence>
<feature type="transmembrane region" description="Helical" evidence="6">
    <location>
        <begin position="21"/>
        <end position="40"/>
    </location>
</feature>
<evidence type="ECO:0000259" key="7">
    <source>
        <dbReference type="PROSITE" id="PS50850"/>
    </source>
</evidence>
<dbReference type="CDD" id="cd17390">
    <property type="entry name" value="MFS_MFSD9"/>
    <property type="match status" value="1"/>
</dbReference>
<dbReference type="EMBL" id="CAHIKZ030005218">
    <property type="protein sequence ID" value="CAE1321149.1"/>
    <property type="molecule type" value="Genomic_DNA"/>
</dbReference>
<organism evidence="8 9">
    <name type="scientific">Acanthosepion pharaonis</name>
    <name type="common">Pharaoh cuttlefish</name>
    <name type="synonym">Sepia pharaonis</name>
    <dbReference type="NCBI Taxonomy" id="158019"/>
    <lineage>
        <taxon>Eukaryota</taxon>
        <taxon>Metazoa</taxon>
        <taxon>Spiralia</taxon>
        <taxon>Lophotrochozoa</taxon>
        <taxon>Mollusca</taxon>
        <taxon>Cephalopoda</taxon>
        <taxon>Coleoidea</taxon>
        <taxon>Decapodiformes</taxon>
        <taxon>Sepiida</taxon>
        <taxon>Sepiina</taxon>
        <taxon>Sepiidae</taxon>
        <taxon>Acanthosepion</taxon>
    </lineage>
</organism>
<feature type="transmembrane region" description="Helical" evidence="6">
    <location>
        <begin position="238"/>
        <end position="255"/>
    </location>
</feature>
<feature type="transmembrane region" description="Helical" evidence="6">
    <location>
        <begin position="52"/>
        <end position="72"/>
    </location>
</feature>
<dbReference type="InterPro" id="IPR001958">
    <property type="entry name" value="Tet-R_TetA/multi-R_MdtG-like"/>
</dbReference>